<proteinExistence type="predicted"/>
<dbReference type="AlphaFoldDB" id="A0A1G9AUS2"/>
<sequence length="102" mass="12379">MIDKATALESVLRKLKKLPVGHCIDLRTYKRNRSLLIIHYQSEDFTIFEDGYETIEHNVKLKEVRKLLKTLFKREFPRSNKIRMYELGEYDDSMREREMKKL</sequence>
<dbReference type="EMBL" id="FNGA01000001">
    <property type="protein sequence ID" value="SDK31129.1"/>
    <property type="molecule type" value="Genomic_DNA"/>
</dbReference>
<organism evidence="1 2">
    <name type="scientific">Maridesulfovibrio ferrireducens</name>
    <dbReference type="NCBI Taxonomy" id="246191"/>
    <lineage>
        <taxon>Bacteria</taxon>
        <taxon>Pseudomonadati</taxon>
        <taxon>Thermodesulfobacteriota</taxon>
        <taxon>Desulfovibrionia</taxon>
        <taxon>Desulfovibrionales</taxon>
        <taxon>Desulfovibrionaceae</taxon>
        <taxon>Maridesulfovibrio</taxon>
    </lineage>
</organism>
<dbReference type="STRING" id="246191.SAMN05660337_0041"/>
<accession>A0A1G9AUS2</accession>
<protein>
    <submittedName>
        <fullName evidence="1">Uncharacterized protein</fullName>
    </submittedName>
</protein>
<keyword evidence="2" id="KW-1185">Reference proteome</keyword>
<name>A0A1G9AUS2_9BACT</name>
<evidence type="ECO:0000313" key="1">
    <source>
        <dbReference type="EMBL" id="SDK31129.1"/>
    </source>
</evidence>
<dbReference type="RefSeq" id="WP_092157121.1">
    <property type="nucleotide sequence ID" value="NZ_FNGA01000001.1"/>
</dbReference>
<dbReference type="OrthoDB" id="2083258at2"/>
<reference evidence="2" key="1">
    <citation type="submission" date="2016-10" db="EMBL/GenBank/DDBJ databases">
        <authorList>
            <person name="Varghese N."/>
            <person name="Submissions S."/>
        </authorList>
    </citation>
    <scope>NUCLEOTIDE SEQUENCE [LARGE SCALE GENOMIC DNA]</scope>
    <source>
        <strain evidence="2">DSM 16995</strain>
    </source>
</reference>
<gene>
    <name evidence="1" type="ORF">SAMN05660337_0041</name>
</gene>
<evidence type="ECO:0000313" key="2">
    <source>
        <dbReference type="Proteomes" id="UP000199053"/>
    </source>
</evidence>
<dbReference type="Proteomes" id="UP000199053">
    <property type="component" value="Unassembled WGS sequence"/>
</dbReference>